<dbReference type="GO" id="GO:0006874">
    <property type="term" value="P:intracellular calcium ion homeostasis"/>
    <property type="evidence" value="ECO:0007669"/>
    <property type="project" value="TreeGrafter"/>
</dbReference>
<keyword evidence="8" id="KW-1185">Reference proteome</keyword>
<dbReference type="Proteomes" id="UP000246352">
    <property type="component" value="Unassembled WGS sequence"/>
</dbReference>
<organism evidence="7 8">
    <name type="scientific">Hoeflea marina</name>
    <dbReference type="NCBI Taxonomy" id="274592"/>
    <lineage>
        <taxon>Bacteria</taxon>
        <taxon>Pseudomonadati</taxon>
        <taxon>Pseudomonadota</taxon>
        <taxon>Alphaproteobacteria</taxon>
        <taxon>Hyphomicrobiales</taxon>
        <taxon>Rhizobiaceae</taxon>
        <taxon>Hoeflea</taxon>
    </lineage>
</organism>
<dbReference type="RefSeq" id="WP_110029913.1">
    <property type="nucleotide sequence ID" value="NZ_QGTR01000001.1"/>
</dbReference>
<keyword evidence="4 5" id="KW-0472">Membrane</keyword>
<feature type="domain" description="Sodium/calcium exchanger membrane region" evidence="6">
    <location>
        <begin position="173"/>
        <end position="311"/>
    </location>
</feature>
<evidence type="ECO:0000256" key="5">
    <source>
        <dbReference type="SAM" id="Phobius"/>
    </source>
</evidence>
<dbReference type="AlphaFoldDB" id="A0A317PPG6"/>
<gene>
    <name evidence="7" type="ORF">DFR52_10113</name>
</gene>
<comment type="caution">
    <text evidence="7">The sequence shown here is derived from an EMBL/GenBank/DDBJ whole genome shotgun (WGS) entry which is preliminary data.</text>
</comment>
<feature type="transmembrane region" description="Helical" evidence="5">
    <location>
        <begin position="34"/>
        <end position="55"/>
    </location>
</feature>
<feature type="transmembrane region" description="Helical" evidence="5">
    <location>
        <begin position="235"/>
        <end position="262"/>
    </location>
</feature>
<evidence type="ECO:0000256" key="4">
    <source>
        <dbReference type="ARBA" id="ARBA00023136"/>
    </source>
</evidence>
<dbReference type="PANTHER" id="PTHR10846:SF8">
    <property type="entry name" value="INNER MEMBRANE PROTEIN YRBG"/>
    <property type="match status" value="1"/>
</dbReference>
<feature type="transmembrane region" description="Helical" evidence="5">
    <location>
        <begin position="171"/>
        <end position="191"/>
    </location>
</feature>
<feature type="domain" description="Sodium/calcium exchanger membrane region" evidence="6">
    <location>
        <begin position="3"/>
        <end position="143"/>
    </location>
</feature>
<name>A0A317PPG6_9HYPH</name>
<dbReference type="InterPro" id="IPR004837">
    <property type="entry name" value="NaCa_Exmemb"/>
</dbReference>
<dbReference type="InterPro" id="IPR004481">
    <property type="entry name" value="K/Na/Ca-exchanger"/>
</dbReference>
<feature type="transmembrane region" description="Helical" evidence="5">
    <location>
        <begin position="99"/>
        <end position="119"/>
    </location>
</feature>
<comment type="subcellular location">
    <subcellularLocation>
        <location evidence="1">Membrane</location>
        <topology evidence="1">Multi-pass membrane protein</topology>
    </subcellularLocation>
</comment>
<dbReference type="GO" id="GO:0005262">
    <property type="term" value="F:calcium channel activity"/>
    <property type="evidence" value="ECO:0007669"/>
    <property type="project" value="TreeGrafter"/>
</dbReference>
<feature type="transmembrane region" description="Helical" evidence="5">
    <location>
        <begin position="67"/>
        <end position="93"/>
    </location>
</feature>
<dbReference type="NCBIfam" id="TIGR00367">
    <property type="entry name" value="calcium/sodium antiporter"/>
    <property type="match status" value="1"/>
</dbReference>
<dbReference type="EMBL" id="QGTR01000001">
    <property type="protein sequence ID" value="PWW03333.1"/>
    <property type="molecule type" value="Genomic_DNA"/>
</dbReference>
<evidence type="ECO:0000256" key="2">
    <source>
        <dbReference type="ARBA" id="ARBA00022692"/>
    </source>
</evidence>
<dbReference type="OrthoDB" id="9794225at2"/>
<feature type="transmembrane region" description="Helical" evidence="5">
    <location>
        <begin position="296"/>
        <end position="312"/>
    </location>
</feature>
<dbReference type="Gene3D" id="1.20.1420.30">
    <property type="entry name" value="NCX, central ion-binding region"/>
    <property type="match status" value="1"/>
</dbReference>
<keyword evidence="3 5" id="KW-1133">Transmembrane helix</keyword>
<protein>
    <submittedName>
        <fullName evidence="7">Cation:H+ antiporter</fullName>
    </submittedName>
</protein>
<feature type="transmembrane region" description="Helical" evidence="5">
    <location>
        <begin position="268"/>
        <end position="289"/>
    </location>
</feature>
<dbReference type="GO" id="GO:0008273">
    <property type="term" value="F:calcium, potassium:sodium antiporter activity"/>
    <property type="evidence" value="ECO:0007669"/>
    <property type="project" value="TreeGrafter"/>
</dbReference>
<keyword evidence="2 5" id="KW-0812">Transmembrane</keyword>
<dbReference type="GO" id="GO:0005886">
    <property type="term" value="C:plasma membrane"/>
    <property type="evidence" value="ECO:0007669"/>
    <property type="project" value="TreeGrafter"/>
</dbReference>
<proteinExistence type="predicted"/>
<dbReference type="PANTHER" id="PTHR10846">
    <property type="entry name" value="SODIUM/POTASSIUM/CALCIUM EXCHANGER"/>
    <property type="match status" value="1"/>
</dbReference>
<accession>A0A317PPG6</accession>
<evidence type="ECO:0000313" key="8">
    <source>
        <dbReference type="Proteomes" id="UP000246352"/>
    </source>
</evidence>
<dbReference type="InterPro" id="IPR044880">
    <property type="entry name" value="NCX_ion-bd_dom_sf"/>
</dbReference>
<dbReference type="Pfam" id="PF01699">
    <property type="entry name" value="Na_Ca_ex"/>
    <property type="match status" value="2"/>
</dbReference>
<evidence type="ECO:0000256" key="3">
    <source>
        <dbReference type="ARBA" id="ARBA00022989"/>
    </source>
</evidence>
<evidence type="ECO:0000256" key="1">
    <source>
        <dbReference type="ARBA" id="ARBA00004141"/>
    </source>
</evidence>
<feature type="transmembrane region" description="Helical" evidence="5">
    <location>
        <begin position="126"/>
        <end position="144"/>
    </location>
</feature>
<evidence type="ECO:0000313" key="7">
    <source>
        <dbReference type="EMBL" id="PWW03333.1"/>
    </source>
</evidence>
<evidence type="ECO:0000259" key="6">
    <source>
        <dbReference type="Pfam" id="PF01699"/>
    </source>
</evidence>
<sequence length="313" mass="32233">MISILTLVAGLILLVVAGDYLVRGAVGLAERLAIDPLIIGLTVVAFGTSAPELFVSLQAAFNGESGIAIGNVVGSNIANVLLVMGAPALLMTIHSNEKGIGVSLIVMVLVSAVLMAFMASGQITRLNGAVLLAIMFGYIGWQIHSARRGRLAMPPACDRPEPAHELLSTTWIAVFMAGGLVGLPIGAWLTVDAASAIARLLGASETAIGLTVVAVGTSLPELVTSLMAAYRRSGAVAIGNVVGSNIFNIGLILGLTGVILPLDVDARVIHIDMWVMLATALLVVALAHWSVPIRKLGGIAMLAAFGVYIASVF</sequence>
<reference evidence="7 8" key="1">
    <citation type="submission" date="2018-05" db="EMBL/GenBank/DDBJ databases">
        <title>Genomic Encyclopedia of Type Strains, Phase IV (KMG-IV): sequencing the most valuable type-strain genomes for metagenomic binning, comparative biology and taxonomic classification.</title>
        <authorList>
            <person name="Goeker M."/>
        </authorList>
    </citation>
    <scope>NUCLEOTIDE SEQUENCE [LARGE SCALE GENOMIC DNA]</scope>
    <source>
        <strain evidence="7 8">DSM 16791</strain>
    </source>
</reference>